<reference evidence="4" key="1">
    <citation type="submission" date="2024-01" db="EMBL/GenBank/DDBJ databases">
        <title>Roseobacter fucihabitans sp. nov., isolated from the brown alga Fucus spiralis.</title>
        <authorList>
            <person name="Hahnke S."/>
            <person name="Berger M."/>
            <person name="Schlingloff A."/>
            <person name="Athale I."/>
            <person name="Neumann-Schaal M."/>
            <person name="Adenaya A."/>
            <person name="Poehlein A."/>
            <person name="Daniel R."/>
            <person name="Pertersen J."/>
            <person name="Brinkhoff T."/>
        </authorList>
    </citation>
    <scope>NUCLEOTIDE SEQUENCE [LARGE SCALE GENOMIC DNA]</scope>
    <source>
        <strain evidence="4">B14</strain>
    </source>
</reference>
<dbReference type="InterPro" id="IPR005804">
    <property type="entry name" value="FA_desaturase_dom"/>
</dbReference>
<proteinExistence type="predicted"/>
<feature type="transmembrane region" description="Helical" evidence="1">
    <location>
        <begin position="65"/>
        <end position="83"/>
    </location>
</feature>
<keyword evidence="3" id="KW-0560">Oxidoreductase</keyword>
<dbReference type="EMBL" id="CP143423">
    <property type="protein sequence ID" value="WVX47220.1"/>
    <property type="molecule type" value="Genomic_DNA"/>
</dbReference>
<dbReference type="PANTHER" id="PTHR19353">
    <property type="entry name" value="FATTY ACID DESATURASE 2"/>
    <property type="match status" value="1"/>
</dbReference>
<keyword evidence="4" id="KW-1185">Reference proteome</keyword>
<evidence type="ECO:0000313" key="4">
    <source>
        <dbReference type="Proteomes" id="UP001318682"/>
    </source>
</evidence>
<accession>A0ABZ2BP48</accession>
<dbReference type="InterPro" id="IPR012171">
    <property type="entry name" value="Fatty_acid_desaturase"/>
</dbReference>
<feature type="transmembrane region" description="Helical" evidence="1">
    <location>
        <begin position="221"/>
        <end position="241"/>
    </location>
</feature>
<feature type="transmembrane region" description="Helical" evidence="1">
    <location>
        <begin position="39"/>
        <end position="59"/>
    </location>
</feature>
<dbReference type="PANTHER" id="PTHR19353:SF73">
    <property type="entry name" value="FATTY ACID DESATURASE"/>
    <property type="match status" value="1"/>
</dbReference>
<organism evidence="3 4">
    <name type="scientific">Roseobacter fucihabitans</name>
    <dbReference type="NCBI Taxonomy" id="1537242"/>
    <lineage>
        <taxon>Bacteria</taxon>
        <taxon>Pseudomonadati</taxon>
        <taxon>Pseudomonadota</taxon>
        <taxon>Alphaproteobacteria</taxon>
        <taxon>Rhodobacterales</taxon>
        <taxon>Roseobacteraceae</taxon>
        <taxon>Roseobacter</taxon>
    </lineage>
</organism>
<name>A0ABZ2BP48_9RHOB</name>
<keyword evidence="1" id="KW-1133">Transmembrane helix</keyword>
<feature type="domain" description="Fatty acid desaturase" evidence="2">
    <location>
        <begin position="64"/>
        <end position="317"/>
    </location>
</feature>
<dbReference type="EC" id="1.14.19.-" evidence="3"/>
<gene>
    <name evidence="3" type="primary">des</name>
    <name evidence="3" type="ORF">ROLI_002860</name>
</gene>
<dbReference type="Pfam" id="PF00487">
    <property type="entry name" value="FA_desaturase"/>
    <property type="match status" value="1"/>
</dbReference>
<protein>
    <submittedName>
        <fullName evidence="3">Fatty acid desaturase</fullName>
        <ecNumber evidence="3">1.14.19.-</ecNumber>
    </submittedName>
</protein>
<keyword evidence="1" id="KW-0812">Transmembrane</keyword>
<dbReference type="CDD" id="cd03507">
    <property type="entry name" value="Delta12-FADS-like"/>
    <property type="match status" value="1"/>
</dbReference>
<dbReference type="GO" id="GO:0016491">
    <property type="term" value="F:oxidoreductase activity"/>
    <property type="evidence" value="ECO:0007669"/>
    <property type="project" value="UniProtKB-KW"/>
</dbReference>
<dbReference type="Proteomes" id="UP001318682">
    <property type="component" value="Chromosome"/>
</dbReference>
<feature type="transmembrane region" description="Helical" evidence="1">
    <location>
        <begin position="190"/>
        <end position="214"/>
    </location>
</feature>
<dbReference type="RefSeq" id="WP_187428155.1">
    <property type="nucleotide sequence ID" value="NZ_CP143423.1"/>
</dbReference>
<evidence type="ECO:0000313" key="3">
    <source>
        <dbReference type="EMBL" id="WVX47220.1"/>
    </source>
</evidence>
<evidence type="ECO:0000259" key="2">
    <source>
        <dbReference type="Pfam" id="PF00487"/>
    </source>
</evidence>
<feature type="transmembrane region" description="Helical" evidence="1">
    <location>
        <begin position="161"/>
        <end position="178"/>
    </location>
</feature>
<keyword evidence="1" id="KW-0472">Membrane</keyword>
<evidence type="ECO:0000256" key="1">
    <source>
        <dbReference type="SAM" id="Phobius"/>
    </source>
</evidence>
<sequence>MTSQSPLRGAIPVDPAPKPAAAWVKILAKYRDPDPARSAFEIAVSVIPFLAIWAVAWWLLSINPWAAFVLACVNGLFLVRLFCIQHDCGHGSFFANRTLSDWIGRALGVLTLTPYDTWRRSHSIHHAGAGNLEKRGIGDVITLTVAEYRARNWLGRLKYRTYRNPLVLFVLGPAYIFYLENRVPVGQMGAGWRIWLSSMGTNVGVAIIVALIVYFGGLMPLLVVFVPTTLVAATLGVWLFYVQHQFEETHWDQPEEWGLHDAALHGSSHYVMPSILQWFTANIGIHHVHHLYSRIPFYRLKEVLRDHSELATAQRMSIAESIACARLHLWDEKQRRLLSFRQMSSVYGAA</sequence>